<evidence type="ECO:0000313" key="2">
    <source>
        <dbReference type="EMBL" id="EDR12184.1"/>
    </source>
</evidence>
<feature type="region of interest" description="Disordered" evidence="1">
    <location>
        <begin position="294"/>
        <end position="317"/>
    </location>
</feature>
<proteinExistence type="predicted"/>
<organism evidence="3">
    <name type="scientific">Laccaria bicolor (strain S238N-H82 / ATCC MYA-4686)</name>
    <name type="common">Bicoloured deceiver</name>
    <name type="synonym">Laccaria laccata var. bicolor</name>
    <dbReference type="NCBI Taxonomy" id="486041"/>
    <lineage>
        <taxon>Eukaryota</taxon>
        <taxon>Fungi</taxon>
        <taxon>Dikarya</taxon>
        <taxon>Basidiomycota</taxon>
        <taxon>Agaricomycotina</taxon>
        <taxon>Agaricomycetes</taxon>
        <taxon>Agaricomycetidae</taxon>
        <taxon>Agaricales</taxon>
        <taxon>Agaricineae</taxon>
        <taxon>Hydnangiaceae</taxon>
        <taxon>Laccaria</taxon>
    </lineage>
</organism>
<dbReference type="EMBL" id="DS547094">
    <property type="protein sequence ID" value="EDR12184.1"/>
    <property type="molecule type" value="Genomic_DNA"/>
</dbReference>
<dbReference type="RefSeq" id="XP_001876448.1">
    <property type="nucleotide sequence ID" value="XM_001876413.1"/>
</dbReference>
<dbReference type="AlphaFoldDB" id="B0CZN9"/>
<dbReference type="OrthoDB" id="2369050at2759"/>
<dbReference type="Proteomes" id="UP000001194">
    <property type="component" value="Unassembled WGS sequence"/>
</dbReference>
<gene>
    <name evidence="2" type="ORF">LACBIDRAFT_311293</name>
</gene>
<name>B0CZN9_LACBS</name>
<dbReference type="InParanoid" id="B0CZN9"/>
<protein>
    <submittedName>
        <fullName evidence="2">Predicted protein</fullName>
    </submittedName>
</protein>
<sequence>MSTAATVEPTSGKAPILTSGDITLSVMMEFENTCYDFFEAKSVPADEQVAFILPGIRDLHVRNWVAADCVTIVTLPFTSFMTQLRANYLHPDWEDHVRDKILNSCLDPNKDSFWSWSQNIIKLNCLLKNMTSVFDDITLCNQLDTHLDDGLKERVKHSDAKKEKTLKAWVNAVRHLDETWISENKHHCELIEETFNKHQAKCIATDNNTFKNPSRHYNAAGNSTTSSSSTSSTFIPLLLLLNTERTLLNENDRCTKCRKFYIGHRLWDCPTGFPSGKGYKTLVLADTLAAKTKGKSTSTTSSSKPTLKAVATTAPDSDDEAAAIAAVLPLISDYTSDSEEDADISKCDSH</sequence>
<feature type="compositionally biased region" description="Low complexity" evidence="1">
    <location>
        <begin position="295"/>
        <end position="308"/>
    </location>
</feature>
<dbReference type="GeneID" id="6072561"/>
<dbReference type="KEGG" id="lbc:LACBIDRAFT_311293"/>
<evidence type="ECO:0000256" key="1">
    <source>
        <dbReference type="SAM" id="MobiDB-lite"/>
    </source>
</evidence>
<reference evidence="2 3" key="1">
    <citation type="journal article" date="2008" name="Nature">
        <title>The genome of Laccaria bicolor provides insights into mycorrhizal symbiosis.</title>
        <authorList>
            <person name="Martin F."/>
            <person name="Aerts A."/>
            <person name="Ahren D."/>
            <person name="Brun A."/>
            <person name="Danchin E.G.J."/>
            <person name="Duchaussoy F."/>
            <person name="Gibon J."/>
            <person name="Kohler A."/>
            <person name="Lindquist E."/>
            <person name="Pereda V."/>
            <person name="Salamov A."/>
            <person name="Shapiro H.J."/>
            <person name="Wuyts J."/>
            <person name="Blaudez D."/>
            <person name="Buee M."/>
            <person name="Brokstein P."/>
            <person name="Canbaeck B."/>
            <person name="Cohen D."/>
            <person name="Courty P.E."/>
            <person name="Coutinho P.M."/>
            <person name="Delaruelle C."/>
            <person name="Detter J.C."/>
            <person name="Deveau A."/>
            <person name="DiFazio S."/>
            <person name="Duplessis S."/>
            <person name="Fraissinet-Tachet L."/>
            <person name="Lucic E."/>
            <person name="Frey-Klett P."/>
            <person name="Fourrey C."/>
            <person name="Feussner I."/>
            <person name="Gay G."/>
            <person name="Grimwood J."/>
            <person name="Hoegger P.J."/>
            <person name="Jain P."/>
            <person name="Kilaru S."/>
            <person name="Labbe J."/>
            <person name="Lin Y.C."/>
            <person name="Legue V."/>
            <person name="Le Tacon F."/>
            <person name="Marmeisse R."/>
            <person name="Melayah D."/>
            <person name="Montanini B."/>
            <person name="Muratet M."/>
            <person name="Nehls U."/>
            <person name="Niculita-Hirzel H."/>
            <person name="Oudot-Le Secq M.P."/>
            <person name="Peter M."/>
            <person name="Quesneville H."/>
            <person name="Rajashekar B."/>
            <person name="Reich M."/>
            <person name="Rouhier N."/>
            <person name="Schmutz J."/>
            <person name="Yin T."/>
            <person name="Chalot M."/>
            <person name="Henrissat B."/>
            <person name="Kuees U."/>
            <person name="Lucas S."/>
            <person name="Van de Peer Y."/>
            <person name="Podila G.K."/>
            <person name="Polle A."/>
            <person name="Pukkila P.J."/>
            <person name="Richardson P.M."/>
            <person name="Rouze P."/>
            <person name="Sanders I.R."/>
            <person name="Stajich J.E."/>
            <person name="Tunlid A."/>
            <person name="Tuskan G."/>
            <person name="Grigoriev I.V."/>
        </authorList>
    </citation>
    <scope>NUCLEOTIDE SEQUENCE [LARGE SCALE GENOMIC DNA]</scope>
    <source>
        <strain evidence="3">S238N-H82 / ATCC MYA-4686</strain>
    </source>
</reference>
<dbReference type="HOGENOM" id="CLU_018255_0_0_1"/>
<accession>B0CZN9</accession>
<evidence type="ECO:0000313" key="3">
    <source>
        <dbReference type="Proteomes" id="UP000001194"/>
    </source>
</evidence>
<keyword evidence="3" id="KW-1185">Reference proteome</keyword>